<protein>
    <recommendedName>
        <fullName evidence="3">Secreted protein</fullName>
    </recommendedName>
</protein>
<proteinExistence type="predicted"/>
<feature type="signal peptide" evidence="1">
    <location>
        <begin position="1"/>
        <end position="23"/>
    </location>
</feature>
<evidence type="ECO:0000256" key="1">
    <source>
        <dbReference type="SAM" id="SignalP"/>
    </source>
</evidence>
<feature type="chain" id="PRO_5030691876" description="Secreted protein" evidence="1">
    <location>
        <begin position="24"/>
        <end position="122"/>
    </location>
</feature>
<organism evidence="2">
    <name type="scientific">Alexandrium monilatum</name>
    <dbReference type="NCBI Taxonomy" id="311494"/>
    <lineage>
        <taxon>Eukaryota</taxon>
        <taxon>Sar</taxon>
        <taxon>Alveolata</taxon>
        <taxon>Dinophyceae</taxon>
        <taxon>Gonyaulacales</taxon>
        <taxon>Pyrocystaceae</taxon>
        <taxon>Alexandrium</taxon>
    </lineage>
</organism>
<dbReference type="EMBL" id="HBNR01030135">
    <property type="protein sequence ID" value="CAE4583875.1"/>
    <property type="molecule type" value="Transcribed_RNA"/>
</dbReference>
<keyword evidence="1" id="KW-0732">Signal</keyword>
<dbReference type="AlphaFoldDB" id="A0A7S4QJ32"/>
<reference evidence="2" key="1">
    <citation type="submission" date="2021-01" db="EMBL/GenBank/DDBJ databases">
        <authorList>
            <person name="Corre E."/>
            <person name="Pelletier E."/>
            <person name="Niang G."/>
            <person name="Scheremetjew M."/>
            <person name="Finn R."/>
            <person name="Kale V."/>
            <person name="Holt S."/>
            <person name="Cochrane G."/>
            <person name="Meng A."/>
            <person name="Brown T."/>
            <person name="Cohen L."/>
        </authorList>
    </citation>
    <scope>NUCLEOTIDE SEQUENCE</scope>
    <source>
        <strain evidence="2">CCMP3105</strain>
    </source>
</reference>
<gene>
    <name evidence="2" type="ORF">AMON00008_LOCUS20576</name>
</gene>
<sequence>MRLLRLLSLLPLLQLLHHRGGRGAGTLFGGKDGGCTGTRSAQVARSPEGVWPARSLLEGLLSCLAPLVHACARAGSCVWLVACPGLKGLQTHSQRGGGCTGTWNAQVAFMRPEGVQLASLKL</sequence>
<evidence type="ECO:0008006" key="3">
    <source>
        <dbReference type="Google" id="ProtNLM"/>
    </source>
</evidence>
<accession>A0A7S4QJ32</accession>
<name>A0A7S4QJ32_9DINO</name>
<evidence type="ECO:0000313" key="2">
    <source>
        <dbReference type="EMBL" id="CAE4583875.1"/>
    </source>
</evidence>